<gene>
    <name evidence="2" type="ORF">DI563_21560</name>
</gene>
<protein>
    <submittedName>
        <fullName evidence="2">Uncharacterized protein</fullName>
    </submittedName>
</protein>
<name>A0A2W5PY62_VARPD</name>
<evidence type="ECO:0000313" key="2">
    <source>
        <dbReference type="EMBL" id="PZQ67415.1"/>
    </source>
</evidence>
<proteinExistence type="predicted"/>
<dbReference type="EMBL" id="QFPP01000354">
    <property type="protein sequence ID" value="PZQ67415.1"/>
    <property type="molecule type" value="Genomic_DNA"/>
</dbReference>
<evidence type="ECO:0000313" key="3">
    <source>
        <dbReference type="Proteomes" id="UP000249135"/>
    </source>
</evidence>
<comment type="caution">
    <text evidence="2">The sequence shown here is derived from an EMBL/GenBank/DDBJ whole genome shotgun (WGS) entry which is preliminary data.</text>
</comment>
<feature type="transmembrane region" description="Helical" evidence="1">
    <location>
        <begin position="12"/>
        <end position="34"/>
    </location>
</feature>
<evidence type="ECO:0000256" key="1">
    <source>
        <dbReference type="SAM" id="Phobius"/>
    </source>
</evidence>
<keyword evidence="1" id="KW-0812">Transmembrane</keyword>
<sequence>MVVTGALLWRTGAGGLMGTAVLAALAAAALWAAWRARRAARRRRGSLQYVQMAKQPIALG</sequence>
<reference evidence="2 3" key="1">
    <citation type="submission" date="2017-08" db="EMBL/GenBank/DDBJ databases">
        <title>Infants hospitalized years apart are colonized by the same room-sourced microbial strains.</title>
        <authorList>
            <person name="Brooks B."/>
            <person name="Olm M.R."/>
            <person name="Firek B.A."/>
            <person name="Baker R."/>
            <person name="Thomas B.C."/>
            <person name="Morowitz M.J."/>
            <person name="Banfield J.F."/>
        </authorList>
    </citation>
    <scope>NUCLEOTIDE SEQUENCE [LARGE SCALE GENOMIC DNA]</scope>
    <source>
        <strain evidence="2">S2_005_003_R2_41</strain>
    </source>
</reference>
<keyword evidence="1" id="KW-1133">Transmembrane helix</keyword>
<organism evidence="2 3">
    <name type="scientific">Variovorax paradoxus</name>
    <dbReference type="NCBI Taxonomy" id="34073"/>
    <lineage>
        <taxon>Bacteria</taxon>
        <taxon>Pseudomonadati</taxon>
        <taxon>Pseudomonadota</taxon>
        <taxon>Betaproteobacteria</taxon>
        <taxon>Burkholderiales</taxon>
        <taxon>Comamonadaceae</taxon>
        <taxon>Variovorax</taxon>
    </lineage>
</organism>
<dbReference type="AlphaFoldDB" id="A0A2W5PY62"/>
<dbReference type="Proteomes" id="UP000249135">
    <property type="component" value="Unassembled WGS sequence"/>
</dbReference>
<accession>A0A2W5PY62</accession>
<keyword evidence="1" id="KW-0472">Membrane</keyword>